<gene>
    <name evidence="1" type="primary">CP21_252</name>
</gene>
<keyword evidence="2" id="KW-1185">Reference proteome</keyword>
<dbReference type="GeneID" id="14011062"/>
<reference evidence="1 2" key="1">
    <citation type="journal article" date="2012" name="J. Virol.">
        <title>The Complete Genome Sequence of Bacteriophage CP21 Reveals Modular Shuffling in Campylobacter Group II Phages.</title>
        <authorList>
            <person name="Hammerl J.A."/>
            <person name="Jackel C."/>
            <person name="Reetz J."/>
            <person name="Hertwig S."/>
        </authorList>
    </citation>
    <scope>NUCLEOTIDE SEQUENCE [LARGE SCALE GENOMIC DNA]</scope>
</reference>
<dbReference type="Proteomes" id="UP000050571">
    <property type="component" value="Segment"/>
</dbReference>
<protein>
    <submittedName>
        <fullName evidence="1">DNA polymerase (T4 gp43-like)</fullName>
    </submittedName>
</protein>
<sequence>MKDSIIQKLISLKFKKSFLRIKFLLRILKENIHFLLDPNIKLTKVQANQAKNLETYGKTNIAAEHIRQNYWKLNDSKYNKNISIFLSGYRNYGTLTY</sequence>
<evidence type="ECO:0000313" key="2">
    <source>
        <dbReference type="Proteomes" id="UP000050571"/>
    </source>
</evidence>
<name>I7IIA5_9CAUD</name>
<accession>I7IIA5</accession>
<dbReference type="EMBL" id="HE815464">
    <property type="protein sequence ID" value="CCH63712.1"/>
    <property type="molecule type" value="Genomic_DNA"/>
</dbReference>
<organism evidence="1 2">
    <name type="scientific">Campylobacter phage CP21</name>
    <dbReference type="NCBI Taxonomy" id="2881391"/>
    <lineage>
        <taxon>Viruses</taxon>
        <taxon>Duplodnaviria</taxon>
        <taxon>Heunggongvirae</taxon>
        <taxon>Uroviricota</taxon>
        <taxon>Caudoviricetes</taxon>
        <taxon>Connertonviridae</taxon>
        <taxon>Firehammervirus</taxon>
        <taxon>Firehammervirus CP21</taxon>
    </lineage>
</organism>
<proteinExistence type="predicted"/>
<evidence type="ECO:0000313" key="1">
    <source>
        <dbReference type="EMBL" id="CCH63712.1"/>
    </source>
</evidence>
<dbReference type="RefSeq" id="YP_007005320.1">
    <property type="nucleotide sequence ID" value="NC_019507.1"/>
</dbReference>
<dbReference type="KEGG" id="vg:14011062"/>